<dbReference type="Pfam" id="PF12171">
    <property type="entry name" value="zf-C2H2_jaz"/>
    <property type="match status" value="1"/>
</dbReference>
<comment type="similarity">
    <text evidence="8">Belongs to the REI1 family.</text>
</comment>
<reference evidence="11" key="1">
    <citation type="submission" date="2021-08" db="EMBL/GenBank/DDBJ databases">
        <title>Chromosome-Level Trichoderma cornu-damae using Hi-C Data.</title>
        <authorList>
            <person name="Kim C.S."/>
        </authorList>
    </citation>
    <scope>NUCLEOTIDE SEQUENCE</scope>
    <source>
        <strain evidence="11">KA19-0412C</strain>
    </source>
</reference>
<feature type="domain" description="C2H2-type" evidence="10">
    <location>
        <begin position="22"/>
        <end position="44"/>
    </location>
</feature>
<dbReference type="GO" id="GO:0005737">
    <property type="term" value="C:cytoplasm"/>
    <property type="evidence" value="ECO:0007669"/>
    <property type="project" value="UniProtKB-SubCell"/>
</dbReference>
<protein>
    <submittedName>
        <fullName evidence="11">Cytoplasmic 60s subunit biogenesis factor rei1</fullName>
    </submittedName>
</protein>
<keyword evidence="12" id="KW-1185">Reference proteome</keyword>
<dbReference type="InterPro" id="IPR003604">
    <property type="entry name" value="Matrin/U1-like-C_Znf_C2H2"/>
</dbReference>
<evidence type="ECO:0000313" key="11">
    <source>
        <dbReference type="EMBL" id="KAH6609909.1"/>
    </source>
</evidence>
<dbReference type="PANTHER" id="PTHR13182">
    <property type="entry name" value="ZINC FINGER PROTEIN 622"/>
    <property type="match status" value="1"/>
</dbReference>
<organism evidence="11 12">
    <name type="scientific">Trichoderma cornu-damae</name>
    <dbReference type="NCBI Taxonomy" id="654480"/>
    <lineage>
        <taxon>Eukaryota</taxon>
        <taxon>Fungi</taxon>
        <taxon>Dikarya</taxon>
        <taxon>Ascomycota</taxon>
        <taxon>Pezizomycotina</taxon>
        <taxon>Sordariomycetes</taxon>
        <taxon>Hypocreomycetidae</taxon>
        <taxon>Hypocreales</taxon>
        <taxon>Hypocreaceae</taxon>
        <taxon>Trichoderma</taxon>
    </lineage>
</organism>
<dbReference type="GO" id="GO:0042273">
    <property type="term" value="P:ribosomal large subunit biogenesis"/>
    <property type="evidence" value="ECO:0007669"/>
    <property type="project" value="UniProtKB-ARBA"/>
</dbReference>
<keyword evidence="6" id="KW-0863">Zinc-finger</keyword>
<dbReference type="PROSITE" id="PS00028">
    <property type="entry name" value="ZINC_FINGER_C2H2_1"/>
    <property type="match status" value="2"/>
</dbReference>
<evidence type="ECO:0000259" key="10">
    <source>
        <dbReference type="PROSITE" id="PS00028"/>
    </source>
</evidence>
<feature type="compositionally biased region" description="Acidic residues" evidence="9">
    <location>
        <begin position="310"/>
        <end position="322"/>
    </location>
</feature>
<keyword evidence="2" id="KW-0963">Cytoplasm</keyword>
<dbReference type="InterPro" id="IPR041661">
    <property type="entry name" value="ZN622/Rei1/Reh1_Znf-C2H2"/>
</dbReference>
<feature type="compositionally biased region" description="Acidic residues" evidence="9">
    <location>
        <begin position="347"/>
        <end position="361"/>
    </location>
</feature>
<dbReference type="InterPro" id="IPR022755">
    <property type="entry name" value="Znf_C2H2_jaz"/>
</dbReference>
<evidence type="ECO:0000256" key="3">
    <source>
        <dbReference type="ARBA" id="ARBA00022517"/>
    </source>
</evidence>
<dbReference type="Pfam" id="PF12756">
    <property type="entry name" value="zf-C2H2_2"/>
    <property type="match status" value="1"/>
</dbReference>
<name>A0A9P8TZW2_9HYPO</name>
<dbReference type="InterPro" id="IPR040025">
    <property type="entry name" value="Znf622/Rei1/Reh1"/>
</dbReference>
<evidence type="ECO:0000256" key="1">
    <source>
        <dbReference type="ARBA" id="ARBA00004496"/>
    </source>
</evidence>
<feature type="region of interest" description="Disordered" evidence="9">
    <location>
        <begin position="162"/>
        <end position="201"/>
    </location>
</feature>
<dbReference type="GO" id="GO:0003676">
    <property type="term" value="F:nucleic acid binding"/>
    <property type="evidence" value="ECO:0007669"/>
    <property type="project" value="InterPro"/>
</dbReference>
<keyword evidence="4" id="KW-0479">Metal-binding</keyword>
<feature type="domain" description="C2H2-type" evidence="10">
    <location>
        <begin position="87"/>
        <end position="109"/>
    </location>
</feature>
<keyword evidence="5" id="KW-0677">Repeat</keyword>
<dbReference type="GO" id="GO:0008270">
    <property type="term" value="F:zinc ion binding"/>
    <property type="evidence" value="ECO:0007669"/>
    <property type="project" value="UniProtKB-KW"/>
</dbReference>
<dbReference type="Proteomes" id="UP000827724">
    <property type="component" value="Unassembled WGS sequence"/>
</dbReference>
<keyword evidence="7" id="KW-0862">Zinc</keyword>
<dbReference type="EMBL" id="JAIWOZ010000002">
    <property type="protein sequence ID" value="KAH6609909.1"/>
    <property type="molecule type" value="Genomic_DNA"/>
</dbReference>
<comment type="caution">
    <text evidence="11">The sequence shown here is derived from an EMBL/GenBank/DDBJ whole genome shotgun (WGS) entry which is preliminary data.</text>
</comment>
<evidence type="ECO:0000256" key="9">
    <source>
        <dbReference type="SAM" id="MobiDB-lite"/>
    </source>
</evidence>
<proteinExistence type="inferred from homology"/>
<feature type="compositionally biased region" description="Polar residues" evidence="9">
    <location>
        <begin position="185"/>
        <end position="201"/>
    </location>
</feature>
<feature type="region of interest" description="Disordered" evidence="9">
    <location>
        <begin position="107"/>
        <end position="147"/>
    </location>
</feature>
<evidence type="ECO:0000256" key="5">
    <source>
        <dbReference type="ARBA" id="ARBA00022737"/>
    </source>
</evidence>
<dbReference type="AlphaFoldDB" id="A0A9P8TZW2"/>
<accession>A0A9P8TZW2</accession>
<keyword evidence="3" id="KW-0690">Ribosome biogenesis</keyword>
<feature type="compositionally biased region" description="Basic and acidic residues" evidence="9">
    <location>
        <begin position="110"/>
        <end position="122"/>
    </location>
</feature>
<sequence>MASAQPAVAAGQTTSSSHPYTCNSCQVAYRNIDLQKAHMKSDWHRYNLKRRVASLPPITAEIFTEKVLQARAETSAEADKALFERACEPCGKTYYSENAYRNHLLSQKHKQNEANPVKKQDDETTSVMSSTFSLGEPAPAADEGVDSDAEVEFNQVIEGLQKAKVTEQQRPSPVKRPSNPHPASESENTGTESSPTPVQSGTGRVWTLNTCVFCNYESPTPPLNAHHMERFHGMFIPERAYLVDLEGLIRHLQEKVGEDHQCLGCGKFKNSLFAVQTHMRDKGHCKIPYSTEEDQLAIGDHYDFRSTYSDGEEEEDDDDESDTGSTEDGNGGAKLGARRAVKATGPDGEELEGGEDADGWETDSSASSLDSEDLTAVPADGHAHQSERLGKHAHHAKSDGRNHHQADGWHSKAHKHSHAAFYDEYELHLPSGKSVGHRSLNKYYRQNLYSHPTEEERAEQLLIEGARNDEGVEPNSENQVAVIKNRRRELAPRGAIGMAGVSDEKKRAVRKAAERSRDLELHRSKKTDYAYGKKLNNQRHYYYRDIGGG</sequence>
<dbReference type="InterPro" id="IPR036236">
    <property type="entry name" value="Znf_C2H2_sf"/>
</dbReference>
<evidence type="ECO:0000256" key="6">
    <source>
        <dbReference type="ARBA" id="ARBA00022771"/>
    </source>
</evidence>
<dbReference type="SMART" id="SM00355">
    <property type="entry name" value="ZnF_C2H2"/>
    <property type="match status" value="4"/>
</dbReference>
<dbReference type="SUPFAM" id="SSF57667">
    <property type="entry name" value="beta-beta-alpha zinc fingers"/>
    <property type="match status" value="1"/>
</dbReference>
<evidence type="ECO:0000256" key="8">
    <source>
        <dbReference type="ARBA" id="ARBA00034126"/>
    </source>
</evidence>
<evidence type="ECO:0000256" key="7">
    <source>
        <dbReference type="ARBA" id="ARBA00022833"/>
    </source>
</evidence>
<dbReference type="SMART" id="SM00451">
    <property type="entry name" value="ZnF_U1"/>
    <property type="match status" value="2"/>
</dbReference>
<dbReference type="PANTHER" id="PTHR13182:SF8">
    <property type="entry name" value="CYTOPLASMIC 60S SUBUNIT BIOGENESIS FACTOR ZNF622"/>
    <property type="match status" value="1"/>
</dbReference>
<evidence type="ECO:0000256" key="4">
    <source>
        <dbReference type="ARBA" id="ARBA00022723"/>
    </source>
</evidence>
<feature type="region of interest" description="Disordered" evidence="9">
    <location>
        <begin position="306"/>
        <end position="415"/>
    </location>
</feature>
<dbReference type="OrthoDB" id="19329at2759"/>
<evidence type="ECO:0000313" key="12">
    <source>
        <dbReference type="Proteomes" id="UP000827724"/>
    </source>
</evidence>
<feature type="compositionally biased region" description="Basic and acidic residues" evidence="9">
    <location>
        <begin position="381"/>
        <end position="410"/>
    </location>
</feature>
<evidence type="ECO:0000256" key="2">
    <source>
        <dbReference type="ARBA" id="ARBA00022490"/>
    </source>
</evidence>
<gene>
    <name evidence="11" type="ORF">Trco_003255</name>
</gene>
<dbReference type="GO" id="GO:0030687">
    <property type="term" value="C:preribosome, large subunit precursor"/>
    <property type="evidence" value="ECO:0007669"/>
    <property type="project" value="TreeGrafter"/>
</dbReference>
<dbReference type="InterPro" id="IPR013087">
    <property type="entry name" value="Znf_C2H2_type"/>
</dbReference>
<comment type="subcellular location">
    <subcellularLocation>
        <location evidence="1">Cytoplasm</location>
    </subcellularLocation>
</comment>